<dbReference type="PANTHER" id="PTHR41729:SF1">
    <property type="entry name" value="GLUTAMYL-TRNA SYNTHETASE"/>
    <property type="match status" value="1"/>
</dbReference>
<name>A0A072MZW0_9GAMM</name>
<reference evidence="1 2" key="1">
    <citation type="submission" date="2012-12" db="EMBL/GenBank/DDBJ databases">
        <title>Genome assembly of Marinobacter sp. AK21.</title>
        <authorList>
            <person name="Khatri I."/>
            <person name="Kumar R."/>
            <person name="Vaidya B."/>
            <person name="Subramanian S."/>
            <person name="Pinnaka A."/>
        </authorList>
    </citation>
    <scope>NUCLEOTIDE SEQUENCE [LARGE SCALE GENOMIC DNA]</scope>
    <source>
        <strain evidence="1 2">AK21</strain>
    </source>
</reference>
<keyword evidence="2" id="KW-1185">Reference proteome</keyword>
<proteinExistence type="predicted"/>
<gene>
    <name evidence="1" type="ORF">D777_02728</name>
</gene>
<dbReference type="InterPro" id="IPR025255">
    <property type="entry name" value="DUF4202"/>
</dbReference>
<dbReference type="RefSeq" id="WP_036132737.1">
    <property type="nucleotide sequence ID" value="NZ_ANIE01000007.1"/>
</dbReference>
<sequence>MNSPDALQCALDSIDQANRSDPNRETVEGEALPREYAYSLHMTRWLQALEPAPSERMQIACRAQHIERWTLARSEYPEGRKGYYAWRQACGRMHGRRAAEIMAACGYPEEECSRVETILTKRELRQDPDTQLLEDVACMVFLERYFAQFFEDNPDYDKEKWLRIVRRTWGKMTPRGHEAALKLAEGMPAHLLSLLQEALEEPEG</sequence>
<dbReference type="OrthoDB" id="9799165at2"/>
<dbReference type="Proteomes" id="UP000035057">
    <property type="component" value="Unassembled WGS sequence"/>
</dbReference>
<accession>A0A072MZW0</accession>
<comment type="caution">
    <text evidence="1">The sequence shown here is derived from an EMBL/GenBank/DDBJ whole genome shotgun (WGS) entry which is preliminary data.</text>
</comment>
<dbReference type="Pfam" id="PF13875">
    <property type="entry name" value="DUF4202"/>
    <property type="match status" value="1"/>
</dbReference>
<evidence type="ECO:0008006" key="3">
    <source>
        <dbReference type="Google" id="ProtNLM"/>
    </source>
</evidence>
<evidence type="ECO:0000313" key="2">
    <source>
        <dbReference type="Proteomes" id="UP000035057"/>
    </source>
</evidence>
<evidence type="ECO:0000313" key="1">
    <source>
        <dbReference type="EMBL" id="KEF30786.1"/>
    </source>
</evidence>
<dbReference type="EMBL" id="ANIE01000007">
    <property type="protein sequence ID" value="KEF30786.1"/>
    <property type="molecule type" value="Genomic_DNA"/>
</dbReference>
<dbReference type="PATRIC" id="fig|1137280.3.peg.2546"/>
<dbReference type="AlphaFoldDB" id="A0A072MZW0"/>
<dbReference type="PANTHER" id="PTHR41729">
    <property type="entry name" value="GLUTAMYL-TRNA SYNTHETASE"/>
    <property type="match status" value="1"/>
</dbReference>
<protein>
    <recommendedName>
        <fullName evidence="3">Glutamyl-tRNA synthetase</fullName>
    </recommendedName>
</protein>
<dbReference type="STRING" id="1137280.D777_02728"/>
<organism evidence="1 2">
    <name type="scientific">Marinobacter nitratireducens</name>
    <dbReference type="NCBI Taxonomy" id="1137280"/>
    <lineage>
        <taxon>Bacteria</taxon>
        <taxon>Pseudomonadati</taxon>
        <taxon>Pseudomonadota</taxon>
        <taxon>Gammaproteobacteria</taxon>
        <taxon>Pseudomonadales</taxon>
        <taxon>Marinobacteraceae</taxon>
        <taxon>Marinobacter</taxon>
    </lineage>
</organism>